<dbReference type="InterPro" id="IPR042099">
    <property type="entry name" value="ANL_N_sf"/>
</dbReference>
<dbReference type="CDD" id="cd05936">
    <property type="entry name" value="FC-FACS_FadD_like"/>
    <property type="match status" value="1"/>
</dbReference>
<accession>A0A7Z0D6Y0</accession>
<dbReference type="Gene3D" id="3.40.50.12780">
    <property type="entry name" value="N-terminal domain of ligase-like"/>
    <property type="match status" value="1"/>
</dbReference>
<evidence type="ECO:0000313" key="4">
    <source>
        <dbReference type="Proteomes" id="UP000527616"/>
    </source>
</evidence>
<dbReference type="Pfam" id="PF13193">
    <property type="entry name" value="AMP-binding_C"/>
    <property type="match status" value="1"/>
</dbReference>
<dbReference type="InterPro" id="IPR050237">
    <property type="entry name" value="ATP-dep_AMP-bd_enzyme"/>
</dbReference>
<comment type="caution">
    <text evidence="3">The sequence shown here is derived from an EMBL/GenBank/DDBJ whole genome shotgun (WGS) entry which is preliminary data.</text>
</comment>
<dbReference type="AlphaFoldDB" id="A0A7Z0D6Y0"/>
<dbReference type="Proteomes" id="UP000527616">
    <property type="component" value="Unassembled WGS sequence"/>
</dbReference>
<proteinExistence type="predicted"/>
<name>A0A7Z0D6Y0_9ACTN</name>
<keyword evidence="3" id="KW-0436">Ligase</keyword>
<evidence type="ECO:0000313" key="3">
    <source>
        <dbReference type="EMBL" id="NYI70007.1"/>
    </source>
</evidence>
<dbReference type="SUPFAM" id="SSF56801">
    <property type="entry name" value="Acetyl-CoA synthetase-like"/>
    <property type="match status" value="1"/>
</dbReference>
<gene>
    <name evidence="3" type="ORF">GGQ54_000567</name>
</gene>
<dbReference type="PANTHER" id="PTHR43767">
    <property type="entry name" value="LONG-CHAIN-FATTY-ACID--COA LIGASE"/>
    <property type="match status" value="1"/>
</dbReference>
<dbReference type="Gene3D" id="3.30.300.30">
    <property type="match status" value="1"/>
</dbReference>
<dbReference type="PROSITE" id="PS00455">
    <property type="entry name" value="AMP_BINDING"/>
    <property type="match status" value="1"/>
</dbReference>
<dbReference type="InterPro" id="IPR020845">
    <property type="entry name" value="AMP-binding_CS"/>
</dbReference>
<feature type="domain" description="AMP-dependent synthetase/ligase" evidence="1">
    <location>
        <begin position="34"/>
        <end position="384"/>
    </location>
</feature>
<organism evidence="3 4">
    <name type="scientific">Naumannella cuiyingiana</name>
    <dbReference type="NCBI Taxonomy" id="1347891"/>
    <lineage>
        <taxon>Bacteria</taxon>
        <taxon>Bacillati</taxon>
        <taxon>Actinomycetota</taxon>
        <taxon>Actinomycetes</taxon>
        <taxon>Propionibacteriales</taxon>
        <taxon>Propionibacteriaceae</taxon>
        <taxon>Naumannella</taxon>
    </lineage>
</organism>
<dbReference type="GO" id="GO:0004467">
    <property type="term" value="F:long-chain fatty acid-CoA ligase activity"/>
    <property type="evidence" value="ECO:0007669"/>
    <property type="project" value="UniProtKB-EC"/>
</dbReference>
<dbReference type="InterPro" id="IPR045851">
    <property type="entry name" value="AMP-bd_C_sf"/>
</dbReference>
<sequence length="535" mass="56981">MTTELATGVGGTEEHRLALTDSSATVLSVASILAESAYRRGDKIALIEDDRQHTFAETWEQARRYAAGLQARGVRPGDRVALLAPNVAEFVFAYYGIFAAGGVVVPVPTLLTPGEAGHLVGDSGAMLVISHASFGETGAAVAQASGVPHADLAELADHEPLARMVPSRPMDVAVIFYTSGTTGRPKGALLSHLNMVMNATVNAFDVGRTVEPDEVVLACLPLFHVFGQTSVLNSSFRKGSTLVLQPRWDAARAIELMAEHDVTLFCGVPTMFVGLVDAARDAPRLPKLRHAGSGGASLPVALLRRFEEIFSAEIHEGYGLSETASGASANQATFGTRPGSVGHGMWGVETAIADPADRARIRLLEPGETGEIVVRGHNVFGGYLDSENLDGAAATAAAVVDGWFRTGDLGHADADGFVHIVDRLKDLIIRSGFNVYPREVEEVLMGHPDVGQVAVIGLPDHRVGEEVCAVVVPATGRRIDPEELGAWARDRLARHKFPRRIEVVDALPTGPSHKVLKRELRARLARPGNDEKVSN</sequence>
<keyword evidence="4" id="KW-1185">Reference proteome</keyword>
<dbReference type="RefSeq" id="WP_179444008.1">
    <property type="nucleotide sequence ID" value="NZ_JACBZS010000001.1"/>
</dbReference>
<dbReference type="EC" id="6.2.1.3" evidence="3"/>
<evidence type="ECO:0000259" key="1">
    <source>
        <dbReference type="Pfam" id="PF00501"/>
    </source>
</evidence>
<dbReference type="InterPro" id="IPR025110">
    <property type="entry name" value="AMP-bd_C"/>
</dbReference>
<dbReference type="Pfam" id="PF00501">
    <property type="entry name" value="AMP-binding"/>
    <property type="match status" value="1"/>
</dbReference>
<reference evidence="3 4" key="1">
    <citation type="submission" date="2020-07" db="EMBL/GenBank/DDBJ databases">
        <title>Sequencing the genomes of 1000 actinobacteria strains.</title>
        <authorList>
            <person name="Klenk H.-P."/>
        </authorList>
    </citation>
    <scope>NUCLEOTIDE SEQUENCE [LARGE SCALE GENOMIC DNA]</scope>
    <source>
        <strain evidence="3 4">DSM 103164</strain>
    </source>
</reference>
<dbReference type="InterPro" id="IPR000873">
    <property type="entry name" value="AMP-dep_synth/lig_dom"/>
</dbReference>
<evidence type="ECO:0000259" key="2">
    <source>
        <dbReference type="Pfam" id="PF13193"/>
    </source>
</evidence>
<feature type="domain" description="AMP-binding enzyme C-terminal" evidence="2">
    <location>
        <begin position="439"/>
        <end position="514"/>
    </location>
</feature>
<dbReference type="PANTHER" id="PTHR43767:SF12">
    <property type="entry name" value="AMP-DEPENDENT SYNTHETASE AND LIGASE"/>
    <property type="match status" value="1"/>
</dbReference>
<dbReference type="EMBL" id="JACBZS010000001">
    <property type="protein sequence ID" value="NYI70007.1"/>
    <property type="molecule type" value="Genomic_DNA"/>
</dbReference>
<protein>
    <submittedName>
        <fullName evidence="3">Long-chain acyl-CoA synthetase</fullName>
        <ecNumber evidence="3">6.2.1.3</ecNumber>
    </submittedName>
</protein>